<feature type="signal peptide" evidence="1">
    <location>
        <begin position="1"/>
        <end position="18"/>
    </location>
</feature>
<accession>A0A9P4K8G8</accession>
<evidence type="ECO:0000313" key="2">
    <source>
        <dbReference type="EMBL" id="KAF2263207.1"/>
    </source>
</evidence>
<sequence>MPRLTNILLFFLTSLALAAPSPNHQIKRPETEGRVSDDCEKAGVYICEHWAWQGNCIKWENCIGTSDDDCVKLTGTASSIGPDPGYKCFFYKNDICRDFGGPDGGTLVLSFPGNDNLVNVDGQDWNDKIYSYQCIKE</sequence>
<dbReference type="AlphaFoldDB" id="A0A9P4K8G8"/>
<dbReference type="Proteomes" id="UP000800093">
    <property type="component" value="Unassembled WGS sequence"/>
</dbReference>
<protein>
    <submittedName>
        <fullName evidence="2">Uncharacterized protein</fullName>
    </submittedName>
</protein>
<keyword evidence="3" id="KW-1185">Reference proteome</keyword>
<gene>
    <name evidence="2" type="ORF">CC78DRAFT_534209</name>
</gene>
<dbReference type="Gene3D" id="2.60.20.10">
    <property type="entry name" value="Crystallins"/>
    <property type="match status" value="1"/>
</dbReference>
<dbReference type="OrthoDB" id="2910287at2759"/>
<reference evidence="3" key="1">
    <citation type="journal article" date="2020" name="Stud. Mycol.">
        <title>101 Dothideomycetes genomes: A test case for predicting lifestyles and emergence of pathogens.</title>
        <authorList>
            <person name="Haridas S."/>
            <person name="Albert R."/>
            <person name="Binder M."/>
            <person name="Bloem J."/>
            <person name="LaButti K."/>
            <person name="Salamov A."/>
            <person name="Andreopoulos B."/>
            <person name="Baker S."/>
            <person name="Barry K."/>
            <person name="Bills G."/>
            <person name="Bluhm B."/>
            <person name="Cannon C."/>
            <person name="Castanera R."/>
            <person name="Culley D."/>
            <person name="Daum C."/>
            <person name="Ezra D."/>
            <person name="Gonzalez J."/>
            <person name="Henrissat B."/>
            <person name="Kuo A."/>
            <person name="Liang C."/>
            <person name="Lipzen A."/>
            <person name="Lutzoni F."/>
            <person name="Magnuson J."/>
            <person name="Mondo S."/>
            <person name="Nolan M."/>
            <person name="Ohm R."/>
            <person name="Pangilinan J."/>
            <person name="Park H.-J."/>
            <person name="Ramirez L."/>
            <person name="Alfaro M."/>
            <person name="Sun H."/>
            <person name="Tritt A."/>
            <person name="Yoshinaga Y."/>
            <person name="Zwiers L.-H."/>
            <person name="Turgeon B."/>
            <person name="Goodwin S."/>
            <person name="Spatafora J."/>
            <person name="Crous P."/>
            <person name="Grigoriev I."/>
        </authorList>
    </citation>
    <scope>NUCLEOTIDE SEQUENCE [LARGE SCALE GENOMIC DNA]</scope>
    <source>
        <strain evidence="3">CBS 304.66</strain>
    </source>
</reference>
<feature type="chain" id="PRO_5040284433" evidence="1">
    <location>
        <begin position="19"/>
        <end position="137"/>
    </location>
</feature>
<keyword evidence="1" id="KW-0732">Signal</keyword>
<name>A0A9P4K8G8_9PLEO</name>
<dbReference type="EMBL" id="ML986629">
    <property type="protein sequence ID" value="KAF2263207.1"/>
    <property type="molecule type" value="Genomic_DNA"/>
</dbReference>
<organism evidence="2 3">
    <name type="scientific">Lojkania enalia</name>
    <dbReference type="NCBI Taxonomy" id="147567"/>
    <lineage>
        <taxon>Eukaryota</taxon>
        <taxon>Fungi</taxon>
        <taxon>Dikarya</taxon>
        <taxon>Ascomycota</taxon>
        <taxon>Pezizomycotina</taxon>
        <taxon>Dothideomycetes</taxon>
        <taxon>Pleosporomycetidae</taxon>
        <taxon>Pleosporales</taxon>
        <taxon>Pleosporales incertae sedis</taxon>
        <taxon>Lojkania</taxon>
    </lineage>
</organism>
<evidence type="ECO:0000313" key="3">
    <source>
        <dbReference type="Proteomes" id="UP000800093"/>
    </source>
</evidence>
<proteinExistence type="predicted"/>
<evidence type="ECO:0000256" key="1">
    <source>
        <dbReference type="SAM" id="SignalP"/>
    </source>
</evidence>
<comment type="caution">
    <text evidence="2">The sequence shown here is derived from an EMBL/GenBank/DDBJ whole genome shotgun (WGS) entry which is preliminary data.</text>
</comment>